<keyword evidence="6" id="KW-1185">Reference proteome</keyword>
<feature type="transmembrane region" description="Helical" evidence="3">
    <location>
        <begin position="399"/>
        <end position="426"/>
    </location>
</feature>
<name>A0A812V1P0_9DINO</name>
<dbReference type="GO" id="GO:0005634">
    <property type="term" value="C:nucleus"/>
    <property type="evidence" value="ECO:0007669"/>
    <property type="project" value="TreeGrafter"/>
</dbReference>
<feature type="region of interest" description="Disordered" evidence="2">
    <location>
        <begin position="1"/>
        <end position="33"/>
    </location>
</feature>
<dbReference type="GO" id="GO:0005694">
    <property type="term" value="C:chromosome"/>
    <property type="evidence" value="ECO:0007669"/>
    <property type="project" value="TreeGrafter"/>
</dbReference>
<keyword evidence="3" id="KW-0812">Transmembrane</keyword>
<gene>
    <name evidence="5" type="primary">RECQSIM</name>
    <name evidence="5" type="ORF">SNAT2548_LOCUS33933</name>
</gene>
<evidence type="ECO:0000256" key="3">
    <source>
        <dbReference type="SAM" id="Phobius"/>
    </source>
</evidence>
<comment type="caution">
    <text evidence="5">The sequence shown here is derived from an EMBL/GenBank/DDBJ whole genome shotgun (WGS) entry which is preliminary data.</text>
</comment>
<dbReference type="GO" id="GO:0009378">
    <property type="term" value="F:four-way junction helicase activity"/>
    <property type="evidence" value="ECO:0007669"/>
    <property type="project" value="TreeGrafter"/>
</dbReference>
<dbReference type="SUPFAM" id="SSF52540">
    <property type="entry name" value="P-loop containing nucleoside triphosphate hydrolases"/>
    <property type="match status" value="1"/>
</dbReference>
<dbReference type="CDD" id="cd17920">
    <property type="entry name" value="DEXHc_RecQ"/>
    <property type="match status" value="1"/>
</dbReference>
<keyword evidence="3" id="KW-1133">Transmembrane helix</keyword>
<protein>
    <submittedName>
        <fullName evidence="5">RECQSIM protein</fullName>
    </submittedName>
</protein>
<feature type="compositionally biased region" description="Polar residues" evidence="2">
    <location>
        <begin position="113"/>
        <end position="128"/>
    </location>
</feature>
<evidence type="ECO:0000313" key="5">
    <source>
        <dbReference type="EMBL" id="CAE7596370.1"/>
    </source>
</evidence>
<feature type="transmembrane region" description="Helical" evidence="3">
    <location>
        <begin position="432"/>
        <end position="452"/>
    </location>
</feature>
<evidence type="ECO:0000313" key="6">
    <source>
        <dbReference type="Proteomes" id="UP000604046"/>
    </source>
</evidence>
<dbReference type="PANTHER" id="PTHR13710:SF69">
    <property type="entry name" value="ATP-DEPENDENT DNA HELICASE Q-LIKE SIM"/>
    <property type="match status" value="1"/>
</dbReference>
<feature type="domain" description="Helicase ATP-binding" evidence="4">
    <location>
        <begin position="167"/>
        <end position="389"/>
    </location>
</feature>
<dbReference type="GO" id="GO:0000724">
    <property type="term" value="P:double-strand break repair via homologous recombination"/>
    <property type="evidence" value="ECO:0007669"/>
    <property type="project" value="TreeGrafter"/>
</dbReference>
<dbReference type="OrthoDB" id="415945at2759"/>
<feature type="region of interest" description="Disordered" evidence="2">
    <location>
        <begin position="87"/>
        <end position="128"/>
    </location>
</feature>
<dbReference type="InterPro" id="IPR027417">
    <property type="entry name" value="P-loop_NTPase"/>
</dbReference>
<dbReference type="GO" id="GO:0005524">
    <property type="term" value="F:ATP binding"/>
    <property type="evidence" value="ECO:0007669"/>
    <property type="project" value="InterPro"/>
</dbReference>
<proteinExistence type="inferred from homology"/>
<dbReference type="EMBL" id="CAJNDS010002785">
    <property type="protein sequence ID" value="CAE7596370.1"/>
    <property type="molecule type" value="Genomic_DNA"/>
</dbReference>
<dbReference type="PANTHER" id="PTHR13710">
    <property type="entry name" value="DNA HELICASE RECQ FAMILY MEMBER"/>
    <property type="match status" value="1"/>
</dbReference>
<dbReference type="Proteomes" id="UP000604046">
    <property type="component" value="Unassembled WGS sequence"/>
</dbReference>
<dbReference type="InterPro" id="IPR011545">
    <property type="entry name" value="DEAD/DEAH_box_helicase_dom"/>
</dbReference>
<dbReference type="InterPro" id="IPR014001">
    <property type="entry name" value="Helicase_ATP-bd"/>
</dbReference>
<dbReference type="Gene3D" id="3.40.50.300">
    <property type="entry name" value="P-loop containing nucleotide triphosphate hydrolases"/>
    <property type="match status" value="1"/>
</dbReference>
<dbReference type="SMART" id="SM00487">
    <property type="entry name" value="DEXDc"/>
    <property type="match status" value="1"/>
</dbReference>
<comment type="similarity">
    <text evidence="1">Belongs to the helicase family. RecQ subfamily.</text>
</comment>
<feature type="region of interest" description="Disordered" evidence="2">
    <location>
        <begin position="320"/>
        <end position="352"/>
    </location>
</feature>
<feature type="compositionally biased region" description="Pro residues" evidence="2">
    <location>
        <begin position="91"/>
        <end position="105"/>
    </location>
</feature>
<evidence type="ECO:0000259" key="4">
    <source>
        <dbReference type="PROSITE" id="PS51192"/>
    </source>
</evidence>
<evidence type="ECO:0000256" key="1">
    <source>
        <dbReference type="ARBA" id="ARBA00005446"/>
    </source>
</evidence>
<accession>A0A812V1P0</accession>
<dbReference type="AlphaFoldDB" id="A0A812V1P0"/>
<dbReference type="GO" id="GO:0005737">
    <property type="term" value="C:cytoplasm"/>
    <property type="evidence" value="ECO:0007669"/>
    <property type="project" value="TreeGrafter"/>
</dbReference>
<reference evidence="5" key="1">
    <citation type="submission" date="2021-02" db="EMBL/GenBank/DDBJ databases">
        <authorList>
            <person name="Dougan E. K."/>
            <person name="Rhodes N."/>
            <person name="Thang M."/>
            <person name="Chan C."/>
        </authorList>
    </citation>
    <scope>NUCLEOTIDE SEQUENCE</scope>
</reference>
<keyword evidence="3" id="KW-0472">Membrane</keyword>
<organism evidence="5 6">
    <name type="scientific">Symbiodinium natans</name>
    <dbReference type="NCBI Taxonomy" id="878477"/>
    <lineage>
        <taxon>Eukaryota</taxon>
        <taxon>Sar</taxon>
        <taxon>Alveolata</taxon>
        <taxon>Dinophyceae</taxon>
        <taxon>Suessiales</taxon>
        <taxon>Symbiodiniaceae</taxon>
        <taxon>Symbiodinium</taxon>
    </lineage>
</organism>
<feature type="transmembrane region" description="Helical" evidence="3">
    <location>
        <begin position="359"/>
        <end position="378"/>
    </location>
</feature>
<dbReference type="GO" id="GO:0003676">
    <property type="term" value="F:nucleic acid binding"/>
    <property type="evidence" value="ECO:0007669"/>
    <property type="project" value="InterPro"/>
</dbReference>
<sequence>MFAGHGLAQAAPNHGSHGLQSAPGVAPPPTWQAEWLQRCPPPRFEPQRRAPDAPVDDTQRRLADLADFDHALLSLTQDSAGMQAFGQQLAPPMPAPGPPGPPGPPGQGGLCSSLMSPCTQASGHSSQIVVPQDPGELLQAAALQQAQALARHHFGWPKLKSFQRRALEAWAVGRSCFVLSGTGSGKSACFTLPALIERQWHVRSGGEGFGPVSLVVSPLVSLMHDQVQRLKQAGVPALVCSPQGGESCWEKVVSAVRNGEAALIFMSPERAVKEAEKRTLGQLGRISVLAVDEAHCVSEWGHDFRVEAANVRVDVMPDSGTDAEMSTLAPSSVTDCESPEGSDTRRDPSLSRNPTRGRFRLFVAILLLATLFVAAKLSGATKLLRREQILRVMDDAGPLGWMAYVVLFSFGELLHIPGIVFVMAAVFSYGRVMGALLAYLGSIASVSAGFWVTRALSGGATLDTLKIRWVDRVLMRLEFAPMRTVAMLRLCFYLAPSFNQAMALTNAPWPALGVLRGLMLWRRFCFGCYGLGKGRGVFGSRIV</sequence>
<dbReference type="GO" id="GO:0043138">
    <property type="term" value="F:3'-5' DNA helicase activity"/>
    <property type="evidence" value="ECO:0007669"/>
    <property type="project" value="TreeGrafter"/>
</dbReference>
<evidence type="ECO:0000256" key="2">
    <source>
        <dbReference type="SAM" id="MobiDB-lite"/>
    </source>
</evidence>
<dbReference type="Pfam" id="PF00270">
    <property type="entry name" value="DEAD"/>
    <property type="match status" value="1"/>
</dbReference>
<dbReference type="PROSITE" id="PS51192">
    <property type="entry name" value="HELICASE_ATP_BIND_1"/>
    <property type="match status" value="1"/>
</dbReference>